<evidence type="ECO:0000259" key="9">
    <source>
        <dbReference type="PROSITE" id="PS51857"/>
    </source>
</evidence>
<evidence type="ECO:0000256" key="7">
    <source>
        <dbReference type="RuleBase" id="RU000408"/>
    </source>
</evidence>
<protein>
    <submittedName>
        <fullName evidence="10">Cold-shock protein</fullName>
    </submittedName>
</protein>
<evidence type="ECO:0000313" key="10">
    <source>
        <dbReference type="EMBL" id="MCP8352591.1"/>
    </source>
</evidence>
<comment type="caution">
    <text evidence="10">The sequence shown here is derived from an EMBL/GenBank/DDBJ whole genome shotgun (WGS) entry which is preliminary data.</text>
</comment>
<evidence type="ECO:0000256" key="4">
    <source>
        <dbReference type="ARBA" id="ARBA00023125"/>
    </source>
</evidence>
<evidence type="ECO:0000256" key="6">
    <source>
        <dbReference type="ARBA" id="ARBA00023163"/>
    </source>
</evidence>
<reference evidence="10 11" key="1">
    <citation type="journal article" date="2022" name="Nat. Microbiol.">
        <title>The microbiome of a bacterivorous marine choanoflagellate contains a resource-demanding obligate bacterial associate.</title>
        <authorList>
            <person name="Needham D.M."/>
            <person name="Poirier C."/>
            <person name="Bachy C."/>
            <person name="George E.E."/>
            <person name="Wilken S."/>
            <person name="Yung C.C.M."/>
            <person name="Limardo A.J."/>
            <person name="Morando M."/>
            <person name="Sudek L."/>
            <person name="Malmstrom R.R."/>
            <person name="Keeling P.J."/>
            <person name="Santoro A.E."/>
            <person name="Worden A.Z."/>
        </authorList>
    </citation>
    <scope>NUCLEOTIDE SEQUENCE [LARGE SCALE GENOMIC DNA]</scope>
    <source>
        <strain evidence="10 11">Comchoano-2</strain>
    </source>
</reference>
<keyword evidence="4" id="KW-0238">DNA-binding</keyword>
<dbReference type="CDD" id="cd04458">
    <property type="entry name" value="CSP_CDS"/>
    <property type="match status" value="1"/>
</dbReference>
<proteinExistence type="predicted"/>
<dbReference type="RefSeq" id="WP_258569697.1">
    <property type="nucleotide sequence ID" value="NZ_JAKUDN010000002.1"/>
</dbReference>
<keyword evidence="2" id="KW-0963">Cytoplasm</keyword>
<feature type="domain" description="CSD" evidence="9">
    <location>
        <begin position="1"/>
        <end position="67"/>
    </location>
</feature>
<gene>
    <name evidence="10" type="ORF">MKS91_04740</name>
</gene>
<dbReference type="PRINTS" id="PR00050">
    <property type="entry name" value="COLDSHOCK"/>
</dbReference>
<sequence length="70" mass="7472">MESGIVKWYNPTKGYGFIVPDSGENDVFVHSSAVRAAGLQSLEEGQRLQFNIESGNGGKPAATDLQVSSE</sequence>
<dbReference type="Gene3D" id="2.40.50.140">
    <property type="entry name" value="Nucleic acid-binding proteins"/>
    <property type="match status" value="1"/>
</dbReference>
<evidence type="ECO:0000256" key="8">
    <source>
        <dbReference type="SAM" id="MobiDB-lite"/>
    </source>
</evidence>
<dbReference type="InterPro" id="IPR011129">
    <property type="entry name" value="CSD"/>
</dbReference>
<feature type="region of interest" description="Disordered" evidence="8">
    <location>
        <begin position="51"/>
        <end position="70"/>
    </location>
</feature>
<evidence type="ECO:0000256" key="3">
    <source>
        <dbReference type="ARBA" id="ARBA00023015"/>
    </source>
</evidence>
<dbReference type="InterPro" id="IPR012156">
    <property type="entry name" value="Cold_shock_CspA"/>
</dbReference>
<dbReference type="EMBL" id="JAKUDN010000002">
    <property type="protein sequence ID" value="MCP8352591.1"/>
    <property type="molecule type" value="Genomic_DNA"/>
</dbReference>
<dbReference type="PIRSF" id="PIRSF002599">
    <property type="entry name" value="Cold_shock_A"/>
    <property type="match status" value="1"/>
</dbReference>
<dbReference type="SMART" id="SM00357">
    <property type="entry name" value="CSP"/>
    <property type="match status" value="1"/>
</dbReference>
<dbReference type="InterPro" id="IPR019844">
    <property type="entry name" value="CSD_CS"/>
</dbReference>
<dbReference type="Pfam" id="PF00313">
    <property type="entry name" value="CSD"/>
    <property type="match status" value="1"/>
</dbReference>
<keyword evidence="3" id="KW-0805">Transcription regulation</keyword>
<evidence type="ECO:0000313" key="11">
    <source>
        <dbReference type="Proteomes" id="UP001320768"/>
    </source>
</evidence>
<dbReference type="PANTHER" id="PTHR46565:SF20">
    <property type="entry name" value="COLD SHOCK DOMAIN-CONTAINING PROTEIN 4"/>
    <property type="match status" value="1"/>
</dbReference>
<accession>A0ABT1L723</accession>
<dbReference type="SUPFAM" id="SSF50249">
    <property type="entry name" value="Nucleic acid-binding proteins"/>
    <property type="match status" value="1"/>
</dbReference>
<dbReference type="PANTHER" id="PTHR46565">
    <property type="entry name" value="COLD SHOCK DOMAIN PROTEIN 2"/>
    <property type="match status" value="1"/>
</dbReference>
<evidence type="ECO:0000256" key="2">
    <source>
        <dbReference type="ARBA" id="ARBA00022490"/>
    </source>
</evidence>
<dbReference type="PROSITE" id="PS51857">
    <property type="entry name" value="CSD_2"/>
    <property type="match status" value="1"/>
</dbReference>
<evidence type="ECO:0000256" key="5">
    <source>
        <dbReference type="ARBA" id="ARBA00023159"/>
    </source>
</evidence>
<evidence type="ECO:0000256" key="1">
    <source>
        <dbReference type="ARBA" id="ARBA00004496"/>
    </source>
</evidence>
<comment type="subcellular location">
    <subcellularLocation>
        <location evidence="1 7">Cytoplasm</location>
    </subcellularLocation>
</comment>
<dbReference type="InterPro" id="IPR002059">
    <property type="entry name" value="CSP_DNA-bd"/>
</dbReference>
<organism evidence="10 11">
    <name type="scientific">Candidatus Synchoanobacter obligatus</name>
    <dbReference type="NCBI Taxonomy" id="2919597"/>
    <lineage>
        <taxon>Bacteria</taxon>
        <taxon>Pseudomonadati</taxon>
        <taxon>Pseudomonadota</taxon>
        <taxon>Gammaproteobacteria</taxon>
        <taxon>Candidatus Comchoanobacterales</taxon>
        <taxon>Candidatus Comchoanobacteraceae</taxon>
        <taxon>Candidatus Synchoanobacter</taxon>
    </lineage>
</organism>
<dbReference type="PROSITE" id="PS00352">
    <property type="entry name" value="CSD_1"/>
    <property type="match status" value="1"/>
</dbReference>
<name>A0ABT1L723_9GAMM</name>
<dbReference type="InterPro" id="IPR012340">
    <property type="entry name" value="NA-bd_OB-fold"/>
</dbReference>
<keyword evidence="6" id="KW-0804">Transcription</keyword>
<keyword evidence="11" id="KW-1185">Reference proteome</keyword>
<keyword evidence="5" id="KW-0010">Activator</keyword>
<dbReference type="Proteomes" id="UP001320768">
    <property type="component" value="Unassembled WGS sequence"/>
</dbReference>